<dbReference type="Pfam" id="PF00990">
    <property type="entry name" value="GGDEF"/>
    <property type="match status" value="1"/>
</dbReference>
<evidence type="ECO:0000256" key="2">
    <source>
        <dbReference type="ARBA" id="ARBA00022543"/>
    </source>
</evidence>
<dbReference type="InterPro" id="IPR013654">
    <property type="entry name" value="PAS_2"/>
</dbReference>
<dbReference type="EMBL" id="JBHRUH010000002">
    <property type="protein sequence ID" value="MFC3290600.1"/>
    <property type="molecule type" value="Genomic_DNA"/>
</dbReference>
<dbReference type="SMART" id="SM00267">
    <property type="entry name" value="GGDEF"/>
    <property type="match status" value="1"/>
</dbReference>
<protein>
    <recommendedName>
        <fullName evidence="1">diguanylate cyclase</fullName>
        <ecNumber evidence="1">2.7.7.65</ecNumber>
    </recommendedName>
</protein>
<proteinExistence type="predicted"/>
<dbReference type="Gene3D" id="3.30.450.40">
    <property type="match status" value="1"/>
</dbReference>
<dbReference type="Gene3D" id="3.30.70.270">
    <property type="match status" value="1"/>
</dbReference>
<keyword evidence="10" id="KW-1185">Reference proteome</keyword>
<evidence type="ECO:0000256" key="1">
    <source>
        <dbReference type="ARBA" id="ARBA00012528"/>
    </source>
</evidence>
<dbReference type="Pfam" id="PF08446">
    <property type="entry name" value="PAS_2"/>
    <property type="match status" value="1"/>
</dbReference>
<evidence type="ECO:0000256" key="6">
    <source>
        <dbReference type="ARBA" id="ARBA00034247"/>
    </source>
</evidence>
<dbReference type="GO" id="GO:0052621">
    <property type="term" value="F:diguanylate cyclase activity"/>
    <property type="evidence" value="ECO:0007669"/>
    <property type="project" value="UniProtKB-EC"/>
</dbReference>
<dbReference type="InterPro" id="IPR029016">
    <property type="entry name" value="GAF-like_dom_sf"/>
</dbReference>
<dbReference type="InterPro" id="IPR035965">
    <property type="entry name" value="PAS-like_dom_sf"/>
</dbReference>
<evidence type="ECO:0000313" key="10">
    <source>
        <dbReference type="Proteomes" id="UP001595640"/>
    </source>
</evidence>
<reference evidence="10" key="1">
    <citation type="journal article" date="2019" name="Int. J. Syst. Evol. Microbiol.">
        <title>The Global Catalogue of Microorganisms (GCM) 10K type strain sequencing project: providing services to taxonomists for standard genome sequencing and annotation.</title>
        <authorList>
            <consortium name="The Broad Institute Genomics Platform"/>
            <consortium name="The Broad Institute Genome Sequencing Center for Infectious Disease"/>
            <person name="Wu L."/>
            <person name="Ma J."/>
        </authorList>
    </citation>
    <scope>NUCLEOTIDE SEQUENCE [LARGE SCALE GENOMIC DNA]</scope>
    <source>
        <strain evidence="10">KCTC 12847</strain>
    </source>
</reference>
<dbReference type="PROSITE" id="PS50046">
    <property type="entry name" value="PHYTOCHROME_2"/>
    <property type="match status" value="1"/>
</dbReference>
<dbReference type="InterPro" id="IPR000160">
    <property type="entry name" value="GGDEF_dom"/>
</dbReference>
<dbReference type="Proteomes" id="UP001595640">
    <property type="component" value="Unassembled WGS sequence"/>
</dbReference>
<dbReference type="SUPFAM" id="SSF55785">
    <property type="entry name" value="PYP-like sensor domain (PAS domain)"/>
    <property type="match status" value="1"/>
</dbReference>
<dbReference type="InterPro" id="IPR013515">
    <property type="entry name" value="Phytochrome_cen-reg"/>
</dbReference>
<dbReference type="InterPro" id="IPR043150">
    <property type="entry name" value="Phytochrome_PHY_sf"/>
</dbReference>
<evidence type="ECO:0000256" key="5">
    <source>
        <dbReference type="ARBA" id="ARBA00023170"/>
    </source>
</evidence>
<dbReference type="RefSeq" id="WP_019020434.1">
    <property type="nucleotide sequence ID" value="NZ_BMXD01000016.1"/>
</dbReference>
<dbReference type="InterPro" id="IPR043128">
    <property type="entry name" value="Rev_trsase/Diguanyl_cyclase"/>
</dbReference>
<accession>A0ABV7LWG3</accession>
<dbReference type="SUPFAM" id="SSF55073">
    <property type="entry name" value="Nucleotide cyclase"/>
    <property type="match status" value="1"/>
</dbReference>
<comment type="caution">
    <text evidence="9">The sequence shown here is derived from an EMBL/GenBank/DDBJ whole genome shotgun (WGS) entry which is preliminary data.</text>
</comment>
<dbReference type="EC" id="2.7.7.65" evidence="1"/>
<dbReference type="InterPro" id="IPR016132">
    <property type="entry name" value="Phyto_chromo_attachment"/>
</dbReference>
<sequence length="677" mass="75631">MTSALPLLVQPHGCILIVDYELAQVIQASANAEDIIGVPAEQAIGSPLIDVIGKECHSRLLGQREESNDVLIGESVAYIAAVNGMQRELHLETRPCGDRLLLEIMPLSQHCDRRLLSAVNRWLRRLTLAQHPDILASVLLSAVQDLIDFDRVMLCAFDPQGHGAIIAENNAGRMESLEGMRFPAHGFPPYLIDQFHKVSMRWIHDIEAHPVPLRPERDSATGEQPDLSYTLLRTLPDEQIRHLRAINTRSLLSIPIHGQHNIWGLVICYAAEPRYLSPALLDAMQSIVRMATQRLHLLKARLERDFRQRVQDSRELLNAKLSLLPSTASLLSDHGQEWCELFRARGLAIAQPDGTALYGDTPGLVTLKALGHRLENHTNHHEPWFTQRAQEDPLVEGFALSDLPGLLAAPLPLGGKACGWLLIFRAEQAATHAWAGMPETARQPRKPGQLATAVELHDLWREEVAGSCEPWEDIEVSTAMDLAEDLSVVSTAQRIQALNTELQRNQEALREASKKLAFQAHHDALTGALNRYRLEGKLDEEIAAAERYDRPLSVLLFDIDHFKNFNDTYGHEAGDEVLQTVAKAVKDTLRPTDALCRWGGEEFVILAGSTDETDACRLGERLNRIVREIRLEGLPPVTVSIGMTAWRSGDNRKRFLARADEAMYEAKDAGRDQLKQR</sequence>
<comment type="catalytic activity">
    <reaction evidence="6">
        <text>2 GTP = 3',3'-c-di-GMP + 2 diphosphate</text>
        <dbReference type="Rhea" id="RHEA:24898"/>
        <dbReference type="ChEBI" id="CHEBI:33019"/>
        <dbReference type="ChEBI" id="CHEBI:37565"/>
        <dbReference type="ChEBI" id="CHEBI:58805"/>
        <dbReference type="EC" id="2.7.7.65"/>
    </reaction>
</comment>
<evidence type="ECO:0000259" key="8">
    <source>
        <dbReference type="PROSITE" id="PS50887"/>
    </source>
</evidence>
<dbReference type="CDD" id="cd01949">
    <property type="entry name" value="GGDEF"/>
    <property type="match status" value="1"/>
</dbReference>
<dbReference type="Gene3D" id="3.30.450.270">
    <property type="match status" value="1"/>
</dbReference>
<keyword evidence="3" id="KW-0716">Sensory transduction</keyword>
<keyword evidence="4" id="KW-0157">Chromophore</keyword>
<dbReference type="Pfam" id="PF01590">
    <property type="entry name" value="GAF"/>
    <property type="match status" value="1"/>
</dbReference>
<keyword evidence="2" id="KW-0600">Photoreceptor protein</keyword>
<dbReference type="InterPro" id="IPR003018">
    <property type="entry name" value="GAF"/>
</dbReference>
<gene>
    <name evidence="9" type="ORF">ACFOEI_00785</name>
</gene>
<evidence type="ECO:0000256" key="4">
    <source>
        <dbReference type="ARBA" id="ARBA00022991"/>
    </source>
</evidence>
<feature type="domain" description="GGDEF" evidence="8">
    <location>
        <begin position="550"/>
        <end position="677"/>
    </location>
</feature>
<evidence type="ECO:0000256" key="3">
    <source>
        <dbReference type="ARBA" id="ARBA00022606"/>
    </source>
</evidence>
<feature type="domain" description="Phytochrome chromophore attachment site" evidence="7">
    <location>
        <begin position="131"/>
        <end position="290"/>
    </location>
</feature>
<keyword evidence="9" id="KW-0548">Nucleotidyltransferase</keyword>
<dbReference type="InterPro" id="IPR029787">
    <property type="entry name" value="Nucleotide_cyclase"/>
</dbReference>
<dbReference type="InterPro" id="IPR050469">
    <property type="entry name" value="Diguanylate_Cyclase"/>
</dbReference>
<keyword evidence="5" id="KW-0675">Receptor</keyword>
<name>A0ABV7LWG3_9GAMM</name>
<dbReference type="SUPFAM" id="SSF55781">
    <property type="entry name" value="GAF domain-like"/>
    <property type="match status" value="2"/>
</dbReference>
<evidence type="ECO:0000313" key="9">
    <source>
        <dbReference type="EMBL" id="MFC3290600.1"/>
    </source>
</evidence>
<keyword evidence="9" id="KW-0808">Transferase</keyword>
<dbReference type="PANTHER" id="PTHR45138:SF9">
    <property type="entry name" value="DIGUANYLATE CYCLASE DGCM-RELATED"/>
    <property type="match status" value="1"/>
</dbReference>
<evidence type="ECO:0000259" key="7">
    <source>
        <dbReference type="PROSITE" id="PS50046"/>
    </source>
</evidence>
<dbReference type="NCBIfam" id="TIGR00254">
    <property type="entry name" value="GGDEF"/>
    <property type="match status" value="1"/>
</dbReference>
<organism evidence="9 10">
    <name type="scientific">Modicisalibacter luteus</name>
    <dbReference type="NCBI Taxonomy" id="453962"/>
    <lineage>
        <taxon>Bacteria</taxon>
        <taxon>Pseudomonadati</taxon>
        <taxon>Pseudomonadota</taxon>
        <taxon>Gammaproteobacteria</taxon>
        <taxon>Oceanospirillales</taxon>
        <taxon>Halomonadaceae</taxon>
        <taxon>Modicisalibacter</taxon>
    </lineage>
</organism>
<dbReference type="Pfam" id="PF00360">
    <property type="entry name" value="PHY"/>
    <property type="match status" value="1"/>
</dbReference>
<dbReference type="Gene3D" id="3.30.450.20">
    <property type="entry name" value="PAS domain"/>
    <property type="match status" value="1"/>
</dbReference>
<dbReference type="SMART" id="SM00065">
    <property type="entry name" value="GAF"/>
    <property type="match status" value="1"/>
</dbReference>
<dbReference type="PROSITE" id="PS50887">
    <property type="entry name" value="GGDEF"/>
    <property type="match status" value="1"/>
</dbReference>
<dbReference type="PANTHER" id="PTHR45138">
    <property type="entry name" value="REGULATORY COMPONENTS OF SENSORY TRANSDUCTION SYSTEM"/>
    <property type="match status" value="1"/>
</dbReference>